<comment type="caution">
    <text evidence="1">The sequence shown here is derived from an EMBL/GenBank/DDBJ whole genome shotgun (WGS) entry which is preliminary data.</text>
</comment>
<gene>
    <name evidence="1" type="ORF">CYNAS_LOCUS13619</name>
</gene>
<protein>
    <submittedName>
        <fullName evidence="1">Uncharacterized protein</fullName>
    </submittedName>
</protein>
<dbReference type="EMBL" id="CATQJL010000305">
    <property type="protein sequence ID" value="CAJ0601636.1"/>
    <property type="molecule type" value="Genomic_DNA"/>
</dbReference>
<proteinExistence type="predicted"/>
<reference evidence="1" key="1">
    <citation type="submission" date="2023-07" db="EMBL/GenBank/DDBJ databases">
        <authorList>
            <consortium name="CYATHOMIX"/>
        </authorList>
    </citation>
    <scope>NUCLEOTIDE SEQUENCE</scope>
    <source>
        <strain evidence="1">N/A</strain>
    </source>
</reference>
<organism evidence="1 2">
    <name type="scientific">Cylicocyclus nassatus</name>
    <name type="common">Nematode worm</name>
    <dbReference type="NCBI Taxonomy" id="53992"/>
    <lineage>
        <taxon>Eukaryota</taxon>
        <taxon>Metazoa</taxon>
        <taxon>Ecdysozoa</taxon>
        <taxon>Nematoda</taxon>
        <taxon>Chromadorea</taxon>
        <taxon>Rhabditida</taxon>
        <taxon>Rhabditina</taxon>
        <taxon>Rhabditomorpha</taxon>
        <taxon>Strongyloidea</taxon>
        <taxon>Strongylidae</taxon>
        <taxon>Cylicocyclus</taxon>
    </lineage>
</organism>
<evidence type="ECO:0000313" key="1">
    <source>
        <dbReference type="EMBL" id="CAJ0601636.1"/>
    </source>
</evidence>
<accession>A0AA36H078</accession>
<feature type="non-terminal residue" evidence="1">
    <location>
        <position position="118"/>
    </location>
</feature>
<evidence type="ECO:0000313" key="2">
    <source>
        <dbReference type="Proteomes" id="UP001176961"/>
    </source>
</evidence>
<dbReference type="Proteomes" id="UP001176961">
    <property type="component" value="Unassembled WGS sequence"/>
</dbReference>
<keyword evidence="2" id="KW-1185">Reference proteome</keyword>
<name>A0AA36H078_CYLNA</name>
<sequence>MDIVKTKKESDLSALFNDLYDFINDTTTDWIKDYCNSYDWDCRIKNYPEGFRCRVNSRLIAPMAASSFEFEQMSQLKQLYEQASPNVENPGFCSNSEFTAKCCFCRKKGKSDCFWLST</sequence>
<dbReference type="AlphaFoldDB" id="A0AA36H078"/>